<evidence type="ECO:0000313" key="2">
    <source>
        <dbReference type="Proteomes" id="UP000199053"/>
    </source>
</evidence>
<dbReference type="RefSeq" id="WP_092160610.1">
    <property type="nucleotide sequence ID" value="NZ_FNGA01000003.1"/>
</dbReference>
<dbReference type="EMBL" id="FNGA01000003">
    <property type="protein sequence ID" value="SDL06472.1"/>
    <property type="molecule type" value="Genomic_DNA"/>
</dbReference>
<keyword evidence="2" id="KW-1185">Reference proteome</keyword>
<accession>A0A1G9H0T6</accession>
<dbReference type="OrthoDB" id="5457928at2"/>
<gene>
    <name evidence="1" type="ORF">SAMN05660337_1957</name>
</gene>
<proteinExistence type="predicted"/>
<reference evidence="2" key="1">
    <citation type="submission" date="2016-10" db="EMBL/GenBank/DDBJ databases">
        <authorList>
            <person name="Varghese N."/>
            <person name="Submissions S."/>
        </authorList>
    </citation>
    <scope>NUCLEOTIDE SEQUENCE [LARGE SCALE GENOMIC DNA]</scope>
    <source>
        <strain evidence="2">DSM 16995</strain>
    </source>
</reference>
<name>A0A1G9H0T6_9BACT</name>
<evidence type="ECO:0000313" key="1">
    <source>
        <dbReference type="EMBL" id="SDL06472.1"/>
    </source>
</evidence>
<sequence length="158" mass="18217">MKNKKQNTATETWEIMQCAKESLGATSLQKIFSRGQTQINRYCSTPINEDHQRNPFDRLHLLFTLLDEAGERELVIAALNHLSRSVGCRTQDTTEFTPDKVTVAEECLDDYPEKVELDRLININASPEIVRRQGEQTCREIMETVTSYEMHNAEQNKK</sequence>
<dbReference type="Proteomes" id="UP000199053">
    <property type="component" value="Unassembled WGS sequence"/>
</dbReference>
<protein>
    <submittedName>
        <fullName evidence="1">Uncharacterized protein</fullName>
    </submittedName>
</protein>
<organism evidence="1 2">
    <name type="scientific">Maridesulfovibrio ferrireducens</name>
    <dbReference type="NCBI Taxonomy" id="246191"/>
    <lineage>
        <taxon>Bacteria</taxon>
        <taxon>Pseudomonadati</taxon>
        <taxon>Thermodesulfobacteriota</taxon>
        <taxon>Desulfovibrionia</taxon>
        <taxon>Desulfovibrionales</taxon>
        <taxon>Desulfovibrionaceae</taxon>
        <taxon>Maridesulfovibrio</taxon>
    </lineage>
</organism>
<dbReference type="AlphaFoldDB" id="A0A1G9H0T6"/>